<dbReference type="Pfam" id="PF18726">
    <property type="entry name" value="HEPN_SAV_6107"/>
    <property type="match status" value="1"/>
</dbReference>
<dbReference type="RefSeq" id="WP_130629394.1">
    <property type="nucleotide sequence ID" value="NZ_CP036164.1"/>
</dbReference>
<keyword evidence="3" id="KW-1185">Reference proteome</keyword>
<reference evidence="2 3" key="1">
    <citation type="submission" date="2019-02" db="EMBL/GenBank/DDBJ databases">
        <title>Genomic data mining of an Antarctic deep-sea actinobacterium, Janibacterlimosus P3-3-X1.</title>
        <authorList>
            <person name="Liao L."/>
            <person name="Chen B."/>
        </authorList>
    </citation>
    <scope>NUCLEOTIDE SEQUENCE [LARGE SCALE GENOMIC DNA]</scope>
    <source>
        <strain evidence="2 3">P3-3-X1</strain>
    </source>
</reference>
<accession>A0A4P6MT22</accession>
<organism evidence="2 3">
    <name type="scientific">Janibacter limosus</name>
    <dbReference type="NCBI Taxonomy" id="53458"/>
    <lineage>
        <taxon>Bacteria</taxon>
        <taxon>Bacillati</taxon>
        <taxon>Actinomycetota</taxon>
        <taxon>Actinomycetes</taxon>
        <taxon>Micrococcales</taxon>
        <taxon>Intrasporangiaceae</taxon>
        <taxon>Janibacter</taxon>
    </lineage>
</organism>
<dbReference type="STRING" id="1216970.GCA_001570985_03290"/>
<proteinExistence type="predicted"/>
<gene>
    <name evidence="2" type="ORF">EXU32_07830</name>
</gene>
<evidence type="ECO:0000313" key="2">
    <source>
        <dbReference type="EMBL" id="QBF46169.1"/>
    </source>
</evidence>
<dbReference type="KEGG" id="jli:EXU32_07830"/>
<evidence type="ECO:0000313" key="3">
    <source>
        <dbReference type="Proteomes" id="UP000290408"/>
    </source>
</evidence>
<feature type="domain" description="SAV-6107-like HEPN" evidence="1">
    <location>
        <begin position="29"/>
        <end position="134"/>
    </location>
</feature>
<dbReference type="InterPro" id="IPR040891">
    <property type="entry name" value="HEPN_SAV_6107"/>
</dbReference>
<dbReference type="Proteomes" id="UP000290408">
    <property type="component" value="Chromosome"/>
</dbReference>
<dbReference type="OrthoDB" id="4570063at2"/>
<dbReference type="AlphaFoldDB" id="A0A4P6MT22"/>
<evidence type="ECO:0000259" key="1">
    <source>
        <dbReference type="Pfam" id="PF18726"/>
    </source>
</evidence>
<name>A0A4P6MT22_9MICO</name>
<dbReference type="EMBL" id="CP036164">
    <property type="protein sequence ID" value="QBF46169.1"/>
    <property type="molecule type" value="Genomic_DNA"/>
</dbReference>
<sequence>MVAVAVLHPDRLDGAMDLLLSAGESLAGAHMARSVPDRSAATRLAVLRAAAAVLCVRGRPTFPEARRSSLEGSGPVDVWRLLPRVAPELTEWADFFEVVLPEGGTRPGHGAAGPMSVREVDDLLRQGEDFVRIVAGLLGLSPVPVPGDLVAITPAHDPKEVRPVAHDLKEMRAGGGAG</sequence>
<protein>
    <recommendedName>
        <fullName evidence="1">SAV-6107-like HEPN domain-containing protein</fullName>
    </recommendedName>
</protein>